<evidence type="ECO:0000313" key="1">
    <source>
        <dbReference type="EMBL" id="KAF1382403.1"/>
    </source>
</evidence>
<name>A0A6A5F1F6_PERFL</name>
<dbReference type="AlphaFoldDB" id="A0A6A5F1F6"/>
<reference evidence="1 2" key="1">
    <citation type="submission" date="2019-06" db="EMBL/GenBank/DDBJ databases">
        <title>A chromosome-scale genome assembly of the European perch, Perca fluviatilis.</title>
        <authorList>
            <person name="Roques C."/>
            <person name="Zahm M."/>
            <person name="Cabau C."/>
            <person name="Klopp C."/>
            <person name="Bouchez O."/>
            <person name="Donnadieu C."/>
            <person name="Kuhl H."/>
            <person name="Gislard M."/>
            <person name="Guendouz S."/>
            <person name="Journot L."/>
            <person name="Haffray P."/>
            <person name="Bestin A."/>
            <person name="Morvezen R."/>
            <person name="Feron R."/>
            <person name="Wen M."/>
            <person name="Jouanno E."/>
            <person name="Herpin A."/>
            <person name="Schartl M."/>
            <person name="Postlethwait J."/>
            <person name="Schaerlinger B."/>
            <person name="Chardard D."/>
            <person name="Lecocq T."/>
            <person name="Poncet C."/>
            <person name="Jaffrelo L."/>
            <person name="Lampietro C."/>
            <person name="Guiguen Y."/>
        </authorList>
    </citation>
    <scope>NUCLEOTIDE SEQUENCE [LARGE SCALE GENOMIC DNA]</scope>
    <source>
        <tissue evidence="1">Blood</tissue>
    </source>
</reference>
<accession>A0A6A5F1F6</accession>
<dbReference type="Proteomes" id="UP000465112">
    <property type="component" value="Chromosome 12"/>
</dbReference>
<evidence type="ECO:0000313" key="2">
    <source>
        <dbReference type="Proteomes" id="UP000465112"/>
    </source>
</evidence>
<keyword evidence="2" id="KW-1185">Reference proteome</keyword>
<proteinExistence type="predicted"/>
<sequence>MDIRECNVPLPLPGFFYHLFSATEAGLGTLLTHPSTPWTYSGNQTVSGETRQSEFGCFCSIATLSKSVNE</sequence>
<comment type="caution">
    <text evidence="1">The sequence shown here is derived from an EMBL/GenBank/DDBJ whole genome shotgun (WGS) entry which is preliminary data.</text>
</comment>
<organism evidence="1 2">
    <name type="scientific">Perca fluviatilis</name>
    <name type="common">European perch</name>
    <dbReference type="NCBI Taxonomy" id="8168"/>
    <lineage>
        <taxon>Eukaryota</taxon>
        <taxon>Metazoa</taxon>
        <taxon>Chordata</taxon>
        <taxon>Craniata</taxon>
        <taxon>Vertebrata</taxon>
        <taxon>Euteleostomi</taxon>
        <taxon>Actinopterygii</taxon>
        <taxon>Neopterygii</taxon>
        <taxon>Teleostei</taxon>
        <taxon>Neoteleostei</taxon>
        <taxon>Acanthomorphata</taxon>
        <taxon>Eupercaria</taxon>
        <taxon>Perciformes</taxon>
        <taxon>Percoidei</taxon>
        <taxon>Percidae</taxon>
        <taxon>Percinae</taxon>
        <taxon>Perca</taxon>
    </lineage>
</organism>
<protein>
    <submittedName>
        <fullName evidence="1">Uncharacterized protein</fullName>
    </submittedName>
</protein>
<dbReference type="EMBL" id="VHII01000012">
    <property type="protein sequence ID" value="KAF1382403.1"/>
    <property type="molecule type" value="Genomic_DNA"/>
</dbReference>
<gene>
    <name evidence="1" type="ORF">PFLUV_G00143430</name>
</gene>